<gene>
    <name evidence="2" type="ORF">AC578_8650</name>
</gene>
<dbReference type="OrthoDB" id="2135053at2759"/>
<keyword evidence="3" id="KW-1185">Reference proteome</keyword>
<dbReference type="Proteomes" id="UP000070133">
    <property type="component" value="Unassembled WGS sequence"/>
</dbReference>
<feature type="region of interest" description="Disordered" evidence="1">
    <location>
        <begin position="61"/>
        <end position="206"/>
    </location>
</feature>
<name>A0A139HQ55_9PEZI</name>
<evidence type="ECO:0000313" key="2">
    <source>
        <dbReference type="EMBL" id="KXT04614.1"/>
    </source>
</evidence>
<organism evidence="2 3">
    <name type="scientific">Pseudocercospora eumusae</name>
    <dbReference type="NCBI Taxonomy" id="321146"/>
    <lineage>
        <taxon>Eukaryota</taxon>
        <taxon>Fungi</taxon>
        <taxon>Dikarya</taxon>
        <taxon>Ascomycota</taxon>
        <taxon>Pezizomycotina</taxon>
        <taxon>Dothideomycetes</taxon>
        <taxon>Dothideomycetidae</taxon>
        <taxon>Mycosphaerellales</taxon>
        <taxon>Mycosphaerellaceae</taxon>
        <taxon>Pseudocercospora</taxon>
    </lineage>
</organism>
<evidence type="ECO:0000313" key="3">
    <source>
        <dbReference type="Proteomes" id="UP000070133"/>
    </source>
</evidence>
<dbReference type="PANTHER" id="PTHR41805:SF1">
    <property type="entry name" value="RRNA-PROCESSING PROTEIN FYV7"/>
    <property type="match status" value="1"/>
</dbReference>
<dbReference type="PANTHER" id="PTHR41805">
    <property type="entry name" value="EXPRESSED PROTEIN"/>
    <property type="match status" value="1"/>
</dbReference>
<protein>
    <recommendedName>
        <fullName evidence="4">rRNA-processing protein FYV7</fullName>
    </recommendedName>
</protein>
<feature type="compositionally biased region" description="Basic and acidic residues" evidence="1">
    <location>
        <begin position="61"/>
        <end position="74"/>
    </location>
</feature>
<feature type="compositionally biased region" description="Basic and acidic residues" evidence="1">
    <location>
        <begin position="1"/>
        <end position="16"/>
    </location>
</feature>
<sequence length="206" mass="23944">MSEKRKRDRDEAGAKDTRKKQKRGFVVGPANLPDGTYKRKTQEIKQSLIAKAKLRKDYEKLKKEGKVPQEEDIPKPASLAVGKAEGEDEEPTTSTAPHPDRQNLIEEEAEAPQHSRKELRFRKHREKFAPFSKEHEQAQKRKAEAEERRKAREEAERQRRKKIEEREKFRKAMAKARSGGRNGQRKLGRESRPLLEKVKRLMGESG</sequence>
<accession>A0A139HQ55</accession>
<dbReference type="EMBL" id="LFZN01000020">
    <property type="protein sequence ID" value="KXT04614.1"/>
    <property type="molecule type" value="Genomic_DNA"/>
</dbReference>
<feature type="compositionally biased region" description="Basic and acidic residues" evidence="1">
    <location>
        <begin position="187"/>
        <end position="206"/>
    </location>
</feature>
<feature type="compositionally biased region" description="Basic and acidic residues" evidence="1">
    <location>
        <begin position="132"/>
        <end position="170"/>
    </location>
</feature>
<comment type="caution">
    <text evidence="2">The sequence shown here is derived from an EMBL/GenBank/DDBJ whole genome shotgun (WGS) entry which is preliminary data.</text>
</comment>
<proteinExistence type="predicted"/>
<dbReference type="AlphaFoldDB" id="A0A139HQ55"/>
<reference evidence="2 3" key="1">
    <citation type="submission" date="2015-07" db="EMBL/GenBank/DDBJ databases">
        <title>Comparative genomics of the Sigatoka disease complex on banana suggests a link between parallel evolutionary changes in Pseudocercospora fijiensis and Pseudocercospora eumusae and increased virulence on the banana host.</title>
        <authorList>
            <person name="Chang T.-C."/>
            <person name="Salvucci A."/>
            <person name="Crous P.W."/>
            <person name="Stergiopoulos I."/>
        </authorList>
    </citation>
    <scope>NUCLEOTIDE SEQUENCE [LARGE SCALE GENOMIC DNA]</scope>
    <source>
        <strain evidence="2 3">CBS 114824</strain>
    </source>
</reference>
<evidence type="ECO:0000256" key="1">
    <source>
        <dbReference type="SAM" id="MobiDB-lite"/>
    </source>
</evidence>
<feature type="region of interest" description="Disordered" evidence="1">
    <location>
        <begin position="1"/>
        <end position="41"/>
    </location>
</feature>
<evidence type="ECO:0008006" key="4">
    <source>
        <dbReference type="Google" id="ProtNLM"/>
    </source>
</evidence>